<accession>A0A9Q2CZC7</accession>
<keyword evidence="1" id="KW-0472">Membrane</keyword>
<keyword evidence="1" id="KW-0812">Transmembrane</keyword>
<comment type="caution">
    <text evidence="2">The sequence shown here is derived from an EMBL/GenBank/DDBJ whole genome shotgun (WGS) entry which is preliminary data.</text>
</comment>
<evidence type="ECO:0000313" key="3">
    <source>
        <dbReference type="Proteomes" id="UP000579136"/>
    </source>
</evidence>
<reference evidence="2 3" key="1">
    <citation type="submission" date="2020-08" db="EMBL/GenBank/DDBJ databases">
        <title>Genomic Encyclopedia of Type Strains, Phase IV (KMG-IV): sequencing the most valuable type-strain genomes for metagenomic binning, comparative biology and taxonomic classification.</title>
        <authorList>
            <person name="Goeker M."/>
        </authorList>
    </citation>
    <scope>NUCLEOTIDE SEQUENCE [LARGE SCALE GENOMIC DNA]</scope>
    <source>
        <strain evidence="2 3">DSM 19163</strain>
    </source>
</reference>
<dbReference type="InterPro" id="IPR029058">
    <property type="entry name" value="AB_hydrolase_fold"/>
</dbReference>
<keyword evidence="1" id="KW-1133">Transmembrane helix</keyword>
<dbReference type="RefSeq" id="WP_246562752.1">
    <property type="nucleotide sequence ID" value="NZ_CBCRYX010000001.1"/>
</dbReference>
<proteinExistence type="predicted"/>
<dbReference type="SUPFAM" id="SSF53474">
    <property type="entry name" value="alpha/beta-Hydrolases"/>
    <property type="match status" value="1"/>
</dbReference>
<organism evidence="2 3">
    <name type="scientific">Nosocomiicoccus ampullae</name>
    <dbReference type="NCBI Taxonomy" id="489910"/>
    <lineage>
        <taxon>Bacteria</taxon>
        <taxon>Bacillati</taxon>
        <taxon>Bacillota</taxon>
        <taxon>Bacilli</taxon>
        <taxon>Bacillales</taxon>
        <taxon>Staphylococcaceae</taxon>
        <taxon>Nosocomiicoccus</taxon>
    </lineage>
</organism>
<dbReference type="EMBL" id="JACHHF010000002">
    <property type="protein sequence ID" value="MBB5175604.1"/>
    <property type="molecule type" value="Genomic_DNA"/>
</dbReference>
<dbReference type="Gene3D" id="3.40.50.1820">
    <property type="entry name" value="alpha/beta hydrolase"/>
    <property type="match status" value="1"/>
</dbReference>
<evidence type="ECO:0000313" key="2">
    <source>
        <dbReference type="EMBL" id="MBB5175604.1"/>
    </source>
</evidence>
<dbReference type="AlphaFoldDB" id="A0A9Q2CZC7"/>
<name>A0A9Q2CZC7_9STAP</name>
<keyword evidence="3" id="KW-1185">Reference proteome</keyword>
<protein>
    <submittedName>
        <fullName evidence="2">Esterase</fullName>
    </submittedName>
</protein>
<dbReference type="Proteomes" id="UP000579136">
    <property type="component" value="Unassembled WGS sequence"/>
</dbReference>
<evidence type="ECO:0000256" key="1">
    <source>
        <dbReference type="SAM" id="Phobius"/>
    </source>
</evidence>
<feature type="transmembrane region" description="Helical" evidence="1">
    <location>
        <begin position="7"/>
        <end position="25"/>
    </location>
</feature>
<sequence>MDIKLKWTLIVIIATLLLIFFVYKINSPSTKTFTSSNGRQGEYIIYPTNNSKGILLWLHGDGAFEYENPESKEYLEGPKGIKQVAKDKNLTLVVPKTPSTQYNTWWEEGDLNSYYLIDLIQSLPNNDYLWIGGFSGGAEITSYWLIEKLKDIDIKKGGAVLFGGGGSPKVENISERIPKKNIIRGDFPIYWIVGEHDTGESKEHPFDALTASKEGEEFYRTNGWKTHITILDNYSHLLTKNNEGKYGEFLDEIIPDR</sequence>
<gene>
    <name evidence="2" type="ORF">HNQ45_000474</name>
</gene>